<reference evidence="9" key="1">
    <citation type="submission" date="2023-05" db="EMBL/GenBank/DDBJ databases">
        <title>Draft genome of Pseudofrankia sp. BMG5.37.</title>
        <authorList>
            <person name="Gtari M."/>
            <person name="Ghodhbane F."/>
            <person name="Sbissi I."/>
        </authorList>
    </citation>
    <scope>NUCLEOTIDE SEQUENCE [LARGE SCALE GENOMIC DNA]</scope>
    <source>
        <strain evidence="9">BMG 814</strain>
    </source>
</reference>
<protein>
    <submittedName>
        <fullName evidence="8">RNA-guided endonuclease TnpB family protein</fullName>
    </submittedName>
</protein>
<evidence type="ECO:0000259" key="6">
    <source>
        <dbReference type="Pfam" id="PF01385"/>
    </source>
</evidence>
<evidence type="ECO:0000256" key="5">
    <source>
        <dbReference type="SAM" id="MobiDB-lite"/>
    </source>
</evidence>
<organism evidence="8 9">
    <name type="scientific">Blastococcus carthaginiensis</name>
    <dbReference type="NCBI Taxonomy" id="3050034"/>
    <lineage>
        <taxon>Bacteria</taxon>
        <taxon>Bacillati</taxon>
        <taxon>Actinomycetota</taxon>
        <taxon>Actinomycetes</taxon>
        <taxon>Geodermatophilales</taxon>
        <taxon>Geodermatophilaceae</taxon>
        <taxon>Blastococcus</taxon>
    </lineage>
</organism>
<dbReference type="NCBIfam" id="NF040570">
    <property type="entry name" value="guided_TnpB"/>
    <property type="match status" value="1"/>
</dbReference>
<keyword evidence="8" id="KW-0255">Endonuclease</keyword>
<keyword evidence="2" id="KW-0815">Transposition</keyword>
<dbReference type="EMBL" id="JASNFN010000020">
    <property type="protein sequence ID" value="MDP5184074.1"/>
    <property type="molecule type" value="Genomic_DNA"/>
</dbReference>
<evidence type="ECO:0000256" key="2">
    <source>
        <dbReference type="ARBA" id="ARBA00022578"/>
    </source>
</evidence>
<keyword evidence="4" id="KW-0233">DNA recombination</keyword>
<dbReference type="InterPro" id="IPR010095">
    <property type="entry name" value="Cas12f1-like_TNB"/>
</dbReference>
<dbReference type="Pfam" id="PF01385">
    <property type="entry name" value="OrfB_IS605"/>
    <property type="match status" value="1"/>
</dbReference>
<proteinExistence type="inferred from homology"/>
<dbReference type="Pfam" id="PF07282">
    <property type="entry name" value="Cas12f1-like_TNB"/>
    <property type="match status" value="1"/>
</dbReference>
<name>A0ABT9IG11_9ACTN</name>
<evidence type="ECO:0000259" key="7">
    <source>
        <dbReference type="Pfam" id="PF07282"/>
    </source>
</evidence>
<sequence>MPAPPGFPPSSTSHRLGPSSGLDRGVKTAAVVADVHGQVVAELPASRALRDRLRQVQHLQRAVSRSKRGSRNRRKAVARLGRAHATAAAVRADALHTFTATLALEHGVVVVEDLATKNLMANRSLAAAIGDQGWAELARQLAYKTTRHGGRCLVADRWFASSKTCSACGAVRPELTLAERTYRCGEDSCGYTADRDVNAAANLAAWGEHTLGLCPCVTQAGDRHPGGPTVGVSRHACGGWVSGPAAQAGPVLPAEAGTSRPRLGVA</sequence>
<feature type="domain" description="Cas12f1-like TNB" evidence="7">
    <location>
        <begin position="134"/>
        <end position="203"/>
    </location>
</feature>
<keyword evidence="8" id="KW-0540">Nuclease</keyword>
<keyword evidence="8" id="KW-0378">Hydrolase</keyword>
<dbReference type="Proteomes" id="UP001233673">
    <property type="component" value="Unassembled WGS sequence"/>
</dbReference>
<feature type="domain" description="Probable transposase IS891/IS1136/IS1341" evidence="6">
    <location>
        <begin position="21"/>
        <end position="122"/>
    </location>
</feature>
<dbReference type="GO" id="GO:0004519">
    <property type="term" value="F:endonuclease activity"/>
    <property type="evidence" value="ECO:0007669"/>
    <property type="project" value="UniProtKB-KW"/>
</dbReference>
<evidence type="ECO:0000313" key="8">
    <source>
        <dbReference type="EMBL" id="MDP5184074.1"/>
    </source>
</evidence>
<comment type="similarity">
    <text evidence="1">In the C-terminal section; belongs to the transposase 35 family.</text>
</comment>
<evidence type="ECO:0000256" key="1">
    <source>
        <dbReference type="ARBA" id="ARBA00008761"/>
    </source>
</evidence>
<gene>
    <name evidence="8" type="ORF">QOZ88_15660</name>
</gene>
<keyword evidence="9" id="KW-1185">Reference proteome</keyword>
<keyword evidence="3" id="KW-0238">DNA-binding</keyword>
<dbReference type="RefSeq" id="WP_306000670.1">
    <property type="nucleotide sequence ID" value="NZ_JASNFN010000020.1"/>
</dbReference>
<dbReference type="InterPro" id="IPR001959">
    <property type="entry name" value="Transposase"/>
</dbReference>
<evidence type="ECO:0000313" key="9">
    <source>
        <dbReference type="Proteomes" id="UP001233673"/>
    </source>
</evidence>
<evidence type="ECO:0000256" key="4">
    <source>
        <dbReference type="ARBA" id="ARBA00023172"/>
    </source>
</evidence>
<evidence type="ECO:0000256" key="3">
    <source>
        <dbReference type="ARBA" id="ARBA00023125"/>
    </source>
</evidence>
<feature type="region of interest" description="Disordered" evidence="5">
    <location>
        <begin position="1"/>
        <end position="23"/>
    </location>
</feature>
<comment type="caution">
    <text evidence="8">The sequence shown here is derived from an EMBL/GenBank/DDBJ whole genome shotgun (WGS) entry which is preliminary data.</text>
</comment>
<accession>A0ABT9IG11</accession>